<dbReference type="InterPro" id="IPR016067">
    <property type="entry name" value="S-AdoMet_deCO2ase_core"/>
</dbReference>
<dbReference type="EC" id="4.1.1.50" evidence="15"/>
<evidence type="ECO:0000256" key="5">
    <source>
        <dbReference type="ARBA" id="ARBA00022813"/>
    </source>
</evidence>
<gene>
    <name evidence="15" type="primary">speH</name>
    <name evidence="16" type="ORF">SAMN05660836_00940</name>
</gene>
<keyword evidence="6 15" id="KW-0745">Spermidine biosynthesis</keyword>
<dbReference type="GO" id="GO:0004014">
    <property type="term" value="F:adenosylmethionine decarboxylase activity"/>
    <property type="evidence" value="ECO:0007669"/>
    <property type="project" value="UniProtKB-UniRule"/>
</dbReference>
<evidence type="ECO:0000256" key="12">
    <source>
        <dbReference type="ARBA" id="ARBA00048112"/>
    </source>
</evidence>
<feature type="modified residue" description="Pyruvic acid (Ser); by autocatalysis" evidence="15">
    <location>
        <position position="63"/>
    </location>
</feature>
<dbReference type="Gene3D" id="3.30.160.750">
    <property type="match status" value="1"/>
</dbReference>
<feature type="site" description="Cleavage (non-hydrolytic); by autolysis" evidence="15">
    <location>
        <begin position="62"/>
        <end position="63"/>
    </location>
</feature>
<dbReference type="EMBL" id="FOUU01000002">
    <property type="protein sequence ID" value="SFM63304.1"/>
    <property type="molecule type" value="Genomic_DNA"/>
</dbReference>
<dbReference type="GO" id="GO:0005829">
    <property type="term" value="C:cytosol"/>
    <property type="evidence" value="ECO:0007669"/>
    <property type="project" value="TreeGrafter"/>
</dbReference>
<evidence type="ECO:0000256" key="8">
    <source>
        <dbReference type="ARBA" id="ARBA00023145"/>
    </source>
</evidence>
<sequence>MKSLGKHLIVELYDCNRDLIARVDKVEQILVDAVKLSKATIVAPVFHQFNPHGVSGVVVIAESHFSIHTWPEYGYCALDIFTCGELIDSDAALHFMKEAFQAKSMSVMELKRGTLDIPEGELRHKP</sequence>
<keyword evidence="17" id="KW-1185">Reference proteome</keyword>
<dbReference type="PANTHER" id="PTHR33866">
    <property type="entry name" value="S-ADENOSYLMETHIONINE DECARBOXYLASE PROENZYME"/>
    <property type="match status" value="1"/>
</dbReference>
<keyword evidence="4 15" id="KW-0210">Decarboxylase</keyword>
<dbReference type="AlphaFoldDB" id="A0A1I4SG02"/>
<dbReference type="RefSeq" id="WP_093393854.1">
    <property type="nucleotide sequence ID" value="NZ_FOUU01000002.1"/>
</dbReference>
<dbReference type="OrthoDB" id="9793120at2"/>
<dbReference type="NCBIfam" id="TIGR03330">
    <property type="entry name" value="SAM_DCase_Bsu"/>
    <property type="match status" value="1"/>
</dbReference>
<dbReference type="InterPro" id="IPR042286">
    <property type="entry name" value="AdoMetDC_C"/>
</dbReference>
<keyword evidence="11 15" id="KW-0670">Pyruvate</keyword>
<feature type="active site" description="Proton donor; for catalytic activity" evidence="15">
    <location>
        <position position="83"/>
    </location>
</feature>
<reference evidence="16 17" key="1">
    <citation type="submission" date="2016-10" db="EMBL/GenBank/DDBJ databases">
        <authorList>
            <person name="de Groot N.N."/>
        </authorList>
    </citation>
    <scope>NUCLEOTIDE SEQUENCE [LARGE SCALE GENOMIC DNA]</scope>
    <source>
        <strain evidence="16 17">DSM 9990</strain>
    </source>
</reference>
<evidence type="ECO:0000256" key="9">
    <source>
        <dbReference type="ARBA" id="ARBA00023239"/>
    </source>
</evidence>
<comment type="subunit">
    <text evidence="2 15">Heterotetramer of two alpha and two beta chains arranged as a dimer of alpha/beta heterodimers.</text>
</comment>
<evidence type="ECO:0000256" key="13">
    <source>
        <dbReference type="ARBA" id="ARBA00056215"/>
    </source>
</evidence>
<feature type="active site" description="Schiff-base intermediate with substrate; via pyruvic acid" evidence="15">
    <location>
        <position position="63"/>
    </location>
</feature>
<evidence type="ECO:0000313" key="17">
    <source>
        <dbReference type="Proteomes" id="UP000199611"/>
    </source>
</evidence>
<comment type="catalytic activity">
    <reaction evidence="12 15">
        <text>S-adenosyl-L-methionine + H(+) = S-adenosyl 3-(methylsulfanyl)propylamine + CO2</text>
        <dbReference type="Rhea" id="RHEA:15981"/>
        <dbReference type="ChEBI" id="CHEBI:15378"/>
        <dbReference type="ChEBI" id="CHEBI:16526"/>
        <dbReference type="ChEBI" id="CHEBI:57443"/>
        <dbReference type="ChEBI" id="CHEBI:59789"/>
        <dbReference type="EC" id="4.1.1.50"/>
    </reaction>
</comment>
<organism evidence="16 17">
    <name type="scientific">Thermodesulforhabdus norvegica</name>
    <dbReference type="NCBI Taxonomy" id="39841"/>
    <lineage>
        <taxon>Bacteria</taxon>
        <taxon>Pseudomonadati</taxon>
        <taxon>Thermodesulfobacteriota</taxon>
        <taxon>Syntrophobacteria</taxon>
        <taxon>Syntrophobacterales</taxon>
        <taxon>Thermodesulforhabdaceae</taxon>
        <taxon>Thermodesulforhabdus</taxon>
    </lineage>
</organism>
<name>A0A1I4SG02_9BACT</name>
<keyword evidence="10 15" id="KW-0704">Schiff base</keyword>
<dbReference type="Gene3D" id="3.30.360.110">
    <property type="entry name" value="S-adenosylmethionine decarboxylase domain"/>
    <property type="match status" value="1"/>
</dbReference>
<evidence type="ECO:0000313" key="16">
    <source>
        <dbReference type="EMBL" id="SFM63304.1"/>
    </source>
</evidence>
<evidence type="ECO:0000256" key="3">
    <source>
        <dbReference type="ARBA" id="ARBA00022691"/>
    </source>
</evidence>
<comment type="pathway">
    <text evidence="1 15">Amine and polyamine biosynthesis; S-adenosylmethioninamine biosynthesis; S-adenosylmethioninamine from S-adenosyl-L-methionine: step 1/1.</text>
</comment>
<feature type="active site" description="Proton acceptor; for processing activity" evidence="15">
    <location>
        <position position="68"/>
    </location>
</feature>
<dbReference type="FunFam" id="3.30.360.110:FF:000001">
    <property type="entry name" value="S-adenosylmethionine decarboxylase proenzyme"/>
    <property type="match status" value="1"/>
</dbReference>
<keyword evidence="5 15" id="KW-0068">Autocatalytic cleavage</keyword>
<evidence type="ECO:0000256" key="7">
    <source>
        <dbReference type="ARBA" id="ARBA00023115"/>
    </source>
</evidence>
<dbReference type="PANTHER" id="PTHR33866:SF2">
    <property type="entry name" value="S-ADENOSYLMETHIONINE DECARBOXYLASE PROENZYME"/>
    <property type="match status" value="1"/>
</dbReference>
<comment type="function">
    <text evidence="13 15">Catalyzes the decarboxylation of S-adenosylmethionine to S-adenosylmethioninamine (dcAdoMet), the propylamine donor required for the synthesis of the polyamines spermine and spermidine from the diamine putrescine.</text>
</comment>
<keyword evidence="7 15" id="KW-0620">Polyamine biosynthesis</keyword>
<evidence type="ECO:0000256" key="6">
    <source>
        <dbReference type="ARBA" id="ARBA00023066"/>
    </source>
</evidence>
<feature type="chain" id="PRO_5023331913" description="S-adenosylmethionine decarboxylase alpha chain" evidence="15">
    <location>
        <begin position="63"/>
        <end position="126"/>
    </location>
</feature>
<dbReference type="STRING" id="39841.SAMN05660836_00940"/>
<evidence type="ECO:0000256" key="1">
    <source>
        <dbReference type="ARBA" id="ARBA00004911"/>
    </source>
</evidence>
<protein>
    <recommendedName>
        <fullName evidence="15">S-adenosylmethionine decarboxylase proenzyme</fullName>
        <shortName evidence="15">AdoMetDC</shortName>
        <shortName evidence="15">SAMDC</shortName>
        <ecNumber evidence="15">4.1.1.50</ecNumber>
    </recommendedName>
    <component>
        <recommendedName>
            <fullName evidence="15">S-adenosylmethionine decarboxylase beta chain</fullName>
        </recommendedName>
    </component>
    <component>
        <recommendedName>
            <fullName evidence="15">S-adenosylmethionine decarboxylase alpha chain</fullName>
        </recommendedName>
    </component>
</protein>
<dbReference type="HAMAP" id="MF_00464">
    <property type="entry name" value="AdoMetDC_1"/>
    <property type="match status" value="1"/>
</dbReference>
<feature type="chain" id="PRO_5023331914" description="S-adenosylmethionine decarboxylase beta chain" evidence="15">
    <location>
        <begin position="1"/>
        <end position="62"/>
    </location>
</feature>
<dbReference type="UniPathway" id="UPA00331">
    <property type="reaction ID" value="UER00451"/>
</dbReference>
<comment type="cofactor">
    <cofactor evidence="15">
        <name>pyruvate</name>
        <dbReference type="ChEBI" id="CHEBI:15361"/>
    </cofactor>
    <text evidence="15">Binds 1 pyruvoyl group covalently per subunit.</text>
</comment>
<evidence type="ECO:0000256" key="10">
    <source>
        <dbReference type="ARBA" id="ARBA00023270"/>
    </source>
</evidence>
<keyword evidence="8 15" id="KW-0865">Zymogen</keyword>
<comment type="similarity">
    <text evidence="14 15">Belongs to the prokaryotic AdoMetDC family. Type 1 subfamily.</text>
</comment>
<keyword evidence="9 15" id="KW-0456">Lyase</keyword>
<dbReference type="GO" id="GO:0008295">
    <property type="term" value="P:spermidine biosynthetic process"/>
    <property type="evidence" value="ECO:0007669"/>
    <property type="project" value="UniProtKB-UniRule"/>
</dbReference>
<dbReference type="Pfam" id="PF02675">
    <property type="entry name" value="AdoMet_dc"/>
    <property type="match status" value="1"/>
</dbReference>
<evidence type="ECO:0000256" key="15">
    <source>
        <dbReference type="HAMAP-Rule" id="MF_00464"/>
    </source>
</evidence>
<evidence type="ECO:0000256" key="4">
    <source>
        <dbReference type="ARBA" id="ARBA00022793"/>
    </source>
</evidence>
<evidence type="ECO:0000256" key="14">
    <source>
        <dbReference type="ARBA" id="ARBA00061583"/>
    </source>
</evidence>
<evidence type="ECO:0000256" key="11">
    <source>
        <dbReference type="ARBA" id="ARBA00023317"/>
    </source>
</evidence>
<dbReference type="InterPro" id="IPR042284">
    <property type="entry name" value="AdoMetDC_N"/>
</dbReference>
<dbReference type="InterPro" id="IPR017716">
    <property type="entry name" value="S-AdoMet_deCOase_pro-enz"/>
</dbReference>
<keyword evidence="3 15" id="KW-0949">S-adenosyl-L-methionine</keyword>
<dbReference type="InterPro" id="IPR003826">
    <property type="entry name" value="AdoMetDC_fam_prok"/>
</dbReference>
<proteinExistence type="inferred from homology"/>
<comment type="PTM">
    <text evidence="15">Is synthesized initially as an inactive proenzyme. Formation of the active enzyme involves a self-maturation process in which the active site pyruvoyl group is generated from an internal serine residue via an autocatalytic post-translational modification. Two non-identical subunits are generated from the proenzyme in this reaction, and the pyruvate is formed at the N-terminus of the alpha chain, which is derived from the carboxyl end of the proenzyme. The post-translation cleavage follows an unusual pathway, termed non-hydrolytic serinolysis, in which the side chain hydroxyl group of the serine supplies its oxygen atom to form the C-terminus of the beta chain, while the remainder of the serine residue undergoes an oxidative deamination to produce ammonia and the pyruvoyl group blocking the N-terminus of the alpha chain.</text>
</comment>
<evidence type="ECO:0000256" key="2">
    <source>
        <dbReference type="ARBA" id="ARBA00011601"/>
    </source>
</evidence>
<accession>A0A1I4SG02</accession>
<dbReference type="Proteomes" id="UP000199611">
    <property type="component" value="Unassembled WGS sequence"/>
</dbReference>
<dbReference type="SUPFAM" id="SSF56276">
    <property type="entry name" value="S-adenosylmethionine decarboxylase"/>
    <property type="match status" value="1"/>
</dbReference>